<name>A0A7W3JHX3_9MICO</name>
<protein>
    <submittedName>
        <fullName evidence="2">Uncharacterized protein</fullName>
    </submittedName>
</protein>
<feature type="transmembrane region" description="Helical" evidence="1">
    <location>
        <begin position="14"/>
        <end position="35"/>
    </location>
</feature>
<sequence>MTDRRPTPPVRRPWLLPIVVAVSVVVLVAVVVIVITTGQDFF</sequence>
<comment type="caution">
    <text evidence="2">The sequence shown here is derived from an EMBL/GenBank/DDBJ whole genome shotgun (WGS) entry which is preliminary data.</text>
</comment>
<evidence type="ECO:0000313" key="3">
    <source>
        <dbReference type="Proteomes" id="UP000522688"/>
    </source>
</evidence>
<dbReference type="AlphaFoldDB" id="A0A7W3JHX3"/>
<dbReference type="Proteomes" id="UP000522688">
    <property type="component" value="Unassembled WGS sequence"/>
</dbReference>
<keyword evidence="1" id="KW-1133">Transmembrane helix</keyword>
<dbReference type="EMBL" id="JACGWW010000002">
    <property type="protein sequence ID" value="MBA8813187.1"/>
    <property type="molecule type" value="Genomic_DNA"/>
</dbReference>
<evidence type="ECO:0000256" key="1">
    <source>
        <dbReference type="SAM" id="Phobius"/>
    </source>
</evidence>
<organism evidence="2 3">
    <name type="scientific">Frigoribacterium faeni</name>
    <dbReference type="NCBI Taxonomy" id="145483"/>
    <lineage>
        <taxon>Bacteria</taxon>
        <taxon>Bacillati</taxon>
        <taxon>Actinomycetota</taxon>
        <taxon>Actinomycetes</taxon>
        <taxon>Micrococcales</taxon>
        <taxon>Microbacteriaceae</taxon>
        <taxon>Frigoribacterium</taxon>
    </lineage>
</organism>
<dbReference type="RefSeq" id="WP_259394109.1">
    <property type="nucleotide sequence ID" value="NZ_BAAAHR010000001.1"/>
</dbReference>
<reference evidence="2 3" key="1">
    <citation type="submission" date="2020-07" db="EMBL/GenBank/DDBJ databases">
        <title>Sequencing the genomes of 1000 actinobacteria strains.</title>
        <authorList>
            <person name="Klenk H.-P."/>
        </authorList>
    </citation>
    <scope>NUCLEOTIDE SEQUENCE [LARGE SCALE GENOMIC DNA]</scope>
    <source>
        <strain evidence="2 3">DSM 10309</strain>
    </source>
</reference>
<keyword evidence="1" id="KW-0812">Transmembrane</keyword>
<evidence type="ECO:0000313" key="2">
    <source>
        <dbReference type="EMBL" id="MBA8813187.1"/>
    </source>
</evidence>
<gene>
    <name evidence="2" type="ORF">FB463_001436</name>
</gene>
<keyword evidence="1" id="KW-0472">Membrane</keyword>
<accession>A0A7W3JHX3</accession>
<proteinExistence type="predicted"/>